<dbReference type="SUPFAM" id="SSF52047">
    <property type="entry name" value="RNI-like"/>
    <property type="match status" value="1"/>
</dbReference>
<dbReference type="Proteomes" id="UP001172673">
    <property type="component" value="Unassembled WGS sequence"/>
</dbReference>
<dbReference type="AlphaFoldDB" id="A0AA38X342"/>
<name>A0AA38X342_9EURO</name>
<keyword evidence="3" id="KW-1185">Reference proteome</keyword>
<dbReference type="PROSITE" id="PS50181">
    <property type="entry name" value="FBOX"/>
    <property type="match status" value="1"/>
</dbReference>
<reference evidence="2" key="1">
    <citation type="submission" date="2022-10" db="EMBL/GenBank/DDBJ databases">
        <title>Culturing micro-colonial fungi from biological soil crusts in the Mojave desert and describing Neophaeococcomyces mojavensis, and introducing the new genera and species Taxawa tesnikishii.</title>
        <authorList>
            <person name="Kurbessoian T."/>
            <person name="Stajich J.E."/>
        </authorList>
    </citation>
    <scope>NUCLEOTIDE SEQUENCE</scope>
    <source>
        <strain evidence="2">TK_41</strain>
    </source>
</reference>
<evidence type="ECO:0000313" key="2">
    <source>
        <dbReference type="EMBL" id="KAJ9605892.1"/>
    </source>
</evidence>
<evidence type="ECO:0000313" key="3">
    <source>
        <dbReference type="Proteomes" id="UP001172673"/>
    </source>
</evidence>
<comment type="caution">
    <text evidence="2">The sequence shown here is derived from an EMBL/GenBank/DDBJ whole genome shotgun (WGS) entry which is preliminary data.</text>
</comment>
<feature type="domain" description="F-box" evidence="1">
    <location>
        <begin position="24"/>
        <end position="69"/>
    </location>
</feature>
<dbReference type="CDD" id="cd09917">
    <property type="entry name" value="F-box_SF"/>
    <property type="match status" value="1"/>
</dbReference>
<proteinExistence type="predicted"/>
<dbReference type="InterPro" id="IPR001810">
    <property type="entry name" value="F-box_dom"/>
</dbReference>
<accession>A0AA38X342</accession>
<gene>
    <name evidence="2" type="ORF">H2200_009741</name>
</gene>
<dbReference type="EMBL" id="JAPDRK010000015">
    <property type="protein sequence ID" value="KAJ9605892.1"/>
    <property type="molecule type" value="Genomic_DNA"/>
</dbReference>
<protein>
    <recommendedName>
        <fullName evidence="1">F-box domain-containing protein</fullName>
    </recommendedName>
</protein>
<organism evidence="2 3">
    <name type="scientific">Cladophialophora chaetospira</name>
    <dbReference type="NCBI Taxonomy" id="386627"/>
    <lineage>
        <taxon>Eukaryota</taxon>
        <taxon>Fungi</taxon>
        <taxon>Dikarya</taxon>
        <taxon>Ascomycota</taxon>
        <taxon>Pezizomycotina</taxon>
        <taxon>Eurotiomycetes</taxon>
        <taxon>Chaetothyriomycetidae</taxon>
        <taxon>Chaetothyriales</taxon>
        <taxon>Herpotrichiellaceae</taxon>
        <taxon>Cladophialophora</taxon>
    </lineage>
</organism>
<dbReference type="SUPFAM" id="SSF81383">
    <property type="entry name" value="F-box domain"/>
    <property type="match status" value="1"/>
</dbReference>
<sequence length="497" mass="56775">MEPPPIQSALGALDSLSISEEDVPTTILDLPPEVLVHCASYLSGGDIKHILEASKYLYEALRSEVFRNLEWRFGTPTVQWPRRYPPGSILSRNAHALAERMLDGSFPVENLCCVSIHWSNCRACLLEERATADSSRRGPPFAPRCNLVTTSIFEQMTKLVTLRLWGNADPLPKGLPMLPNLRSLTLGKGYLIHGWHYAVGTLDYQDLRAQLKQPRLERIEIVSLEICETDTTESFGNLEKIQSSTVTHVVLENAQVSGRTLKDFFRRLSTLQSLTLRRRQPDFETATSSSSMAEIYEAIKTVSGTLENLSLTHFYPNDWGWALDDTLLGSLVGFSKLKRLVIDPSMLFGCSICPSMELPESLLELRQSLASDLPESIERLWLVIDLDQAKRLERYREEILQGLWDQRNRLRTIRQITFVETLGFQQRGGRKNCNCQDYDQGCYSWDMYGARHLRMKASTAREFWKMVSMFSEDAGINIKLLEFEDVEIRRDTEMAYF</sequence>
<dbReference type="Gene3D" id="3.80.10.10">
    <property type="entry name" value="Ribonuclease Inhibitor"/>
    <property type="match status" value="1"/>
</dbReference>
<evidence type="ECO:0000259" key="1">
    <source>
        <dbReference type="PROSITE" id="PS50181"/>
    </source>
</evidence>
<dbReference type="InterPro" id="IPR032675">
    <property type="entry name" value="LRR_dom_sf"/>
</dbReference>
<dbReference type="InterPro" id="IPR036047">
    <property type="entry name" value="F-box-like_dom_sf"/>
</dbReference>